<dbReference type="KEGG" id="dax:FDQ92_05395"/>
<dbReference type="GO" id="GO:0042256">
    <property type="term" value="P:cytosolic ribosome assembly"/>
    <property type="evidence" value="ECO:0007669"/>
    <property type="project" value="UniProtKB-UniRule"/>
</dbReference>
<comment type="subunit">
    <text evidence="2">Interacts with ribosomal protein uL14 (rplN).</text>
</comment>
<evidence type="ECO:0000313" key="3">
    <source>
        <dbReference type="EMBL" id="QCQ23456.1"/>
    </source>
</evidence>
<dbReference type="Gene3D" id="3.30.460.10">
    <property type="entry name" value="Beta Polymerase, domain 2"/>
    <property type="match status" value="1"/>
</dbReference>
<name>A0A4P8L5X9_9BACT</name>
<dbReference type="HAMAP" id="MF_01477">
    <property type="entry name" value="Iojap_RsfS"/>
    <property type="match status" value="1"/>
</dbReference>
<gene>
    <name evidence="2 3" type="primary">rsfS</name>
    <name evidence="3" type="ORF">FDQ92_05395</name>
</gene>
<dbReference type="NCBIfam" id="TIGR00090">
    <property type="entry name" value="rsfS_iojap_ybeB"/>
    <property type="match status" value="1"/>
</dbReference>
<evidence type="ECO:0000256" key="2">
    <source>
        <dbReference type="HAMAP-Rule" id="MF_01477"/>
    </source>
</evidence>
<keyword evidence="2" id="KW-0963">Cytoplasm</keyword>
<evidence type="ECO:0000313" key="4">
    <source>
        <dbReference type="Proteomes" id="UP000298602"/>
    </source>
</evidence>
<keyword evidence="4" id="KW-1185">Reference proteome</keyword>
<reference evidence="3 4" key="2">
    <citation type="submission" date="2019-05" db="EMBL/GenBank/DDBJ databases">
        <authorList>
            <person name="Suflita J.M."/>
            <person name="Marks C.R."/>
        </authorList>
    </citation>
    <scope>NUCLEOTIDE SEQUENCE [LARGE SCALE GENOMIC DNA]</scope>
    <source>
        <strain evidence="3 4">ALDC</strain>
    </source>
</reference>
<evidence type="ECO:0000256" key="1">
    <source>
        <dbReference type="ARBA" id="ARBA00010574"/>
    </source>
</evidence>
<dbReference type="SUPFAM" id="SSF81301">
    <property type="entry name" value="Nucleotidyltransferase"/>
    <property type="match status" value="1"/>
</dbReference>
<dbReference type="PANTHER" id="PTHR21043:SF0">
    <property type="entry name" value="MITOCHONDRIAL ASSEMBLY OF RIBOSOMAL LARGE SUBUNIT PROTEIN 1"/>
    <property type="match status" value="1"/>
</dbReference>
<protein>
    <recommendedName>
        <fullName evidence="2">Ribosomal silencing factor RsfS</fullName>
    </recommendedName>
</protein>
<dbReference type="GO" id="GO:0043023">
    <property type="term" value="F:ribosomal large subunit binding"/>
    <property type="evidence" value="ECO:0007669"/>
    <property type="project" value="TreeGrafter"/>
</dbReference>
<accession>A0A4P8L5X9</accession>
<dbReference type="GO" id="GO:0090071">
    <property type="term" value="P:negative regulation of ribosome biogenesis"/>
    <property type="evidence" value="ECO:0007669"/>
    <property type="project" value="UniProtKB-UniRule"/>
</dbReference>
<proteinExistence type="inferred from homology"/>
<reference evidence="3 4" key="1">
    <citation type="submission" date="2019-05" db="EMBL/GenBank/DDBJ databases">
        <title>The Complete Genome Sequence of the n-alkane-degrading Desulfoglaeba alkanexedens ALDC reveals multiple alkylsuccinate synthase gene clusters.</title>
        <authorList>
            <person name="Callaghan A.V."/>
            <person name="Davidova I.A."/>
            <person name="Duncan K.E."/>
            <person name="Morris B."/>
            <person name="McInerney M.J."/>
        </authorList>
    </citation>
    <scope>NUCLEOTIDE SEQUENCE [LARGE SCALE GENOMIC DNA]</scope>
    <source>
        <strain evidence="3 4">ALDC</strain>
    </source>
</reference>
<dbReference type="OrthoDB" id="9793681at2"/>
<comment type="subcellular location">
    <subcellularLocation>
        <location evidence="2">Cytoplasm</location>
    </subcellularLocation>
</comment>
<dbReference type="PANTHER" id="PTHR21043">
    <property type="entry name" value="IOJAP SUPERFAMILY ORTHOLOG"/>
    <property type="match status" value="1"/>
</dbReference>
<comment type="similarity">
    <text evidence="1 2">Belongs to the Iojap/RsfS family.</text>
</comment>
<comment type="function">
    <text evidence="2">Functions as a ribosomal silencing factor. Interacts with ribosomal protein uL14 (rplN), blocking formation of intersubunit bridge B8. Prevents association of the 30S and 50S ribosomal subunits and the formation of functional ribosomes, thus repressing translation.</text>
</comment>
<dbReference type="Pfam" id="PF02410">
    <property type="entry name" value="RsfS"/>
    <property type="match status" value="1"/>
</dbReference>
<dbReference type="Proteomes" id="UP000298602">
    <property type="component" value="Chromosome"/>
</dbReference>
<dbReference type="GO" id="GO:0017148">
    <property type="term" value="P:negative regulation of translation"/>
    <property type="evidence" value="ECO:0007669"/>
    <property type="project" value="UniProtKB-UniRule"/>
</dbReference>
<dbReference type="InterPro" id="IPR004394">
    <property type="entry name" value="Iojap/RsfS/C7orf30"/>
</dbReference>
<keyword evidence="2" id="KW-0678">Repressor</keyword>
<organism evidence="3 4">
    <name type="scientific">Desulfoglaeba alkanexedens ALDC</name>
    <dbReference type="NCBI Taxonomy" id="980445"/>
    <lineage>
        <taxon>Bacteria</taxon>
        <taxon>Pseudomonadati</taxon>
        <taxon>Thermodesulfobacteriota</taxon>
        <taxon>Syntrophobacteria</taxon>
        <taxon>Syntrophobacterales</taxon>
        <taxon>Syntrophobacteraceae</taxon>
        <taxon>Desulfoglaeba</taxon>
    </lineage>
</organism>
<dbReference type="GO" id="GO:0005737">
    <property type="term" value="C:cytoplasm"/>
    <property type="evidence" value="ECO:0007669"/>
    <property type="project" value="UniProtKB-SubCell"/>
</dbReference>
<sequence>MSALQKAVLCAREAEERKALNIVLLDVSQLTSFADYFVICSGKSSRQVQGIADHLEGCLREAGIRPLGMEGLKEGQWVLLDYGEVIVHIFYDPVRGFYDLESLWADARTVHLEGQDMPQLDRDVVKQ</sequence>
<dbReference type="EMBL" id="CP040098">
    <property type="protein sequence ID" value="QCQ23456.1"/>
    <property type="molecule type" value="Genomic_DNA"/>
</dbReference>
<dbReference type="AlphaFoldDB" id="A0A4P8L5X9"/>
<dbReference type="InterPro" id="IPR043519">
    <property type="entry name" value="NT_sf"/>
</dbReference>
<keyword evidence="2" id="KW-0810">Translation regulation</keyword>